<dbReference type="Proteomes" id="UP000712600">
    <property type="component" value="Unassembled WGS sequence"/>
</dbReference>
<name>A0A8S9QBC5_BRACR</name>
<proteinExistence type="predicted"/>
<sequence>MRGSGIVAMEWRVAVQRHDGVEVRRNWMVTWLVIKAITVQRWHKRFGVIGVITLLYVVSRCNMDQVIMVVGLLGLEVT</sequence>
<evidence type="ECO:0000313" key="2">
    <source>
        <dbReference type="EMBL" id="KAF3538761.1"/>
    </source>
</evidence>
<accession>A0A8S9QBC5</accession>
<evidence type="ECO:0000313" key="3">
    <source>
        <dbReference type="Proteomes" id="UP000712600"/>
    </source>
</evidence>
<organism evidence="1 3">
    <name type="scientific">Brassica cretica</name>
    <name type="common">Mustard</name>
    <dbReference type="NCBI Taxonomy" id="69181"/>
    <lineage>
        <taxon>Eukaryota</taxon>
        <taxon>Viridiplantae</taxon>
        <taxon>Streptophyta</taxon>
        <taxon>Embryophyta</taxon>
        <taxon>Tracheophyta</taxon>
        <taxon>Spermatophyta</taxon>
        <taxon>Magnoliopsida</taxon>
        <taxon>eudicotyledons</taxon>
        <taxon>Gunneridae</taxon>
        <taxon>Pentapetalae</taxon>
        <taxon>rosids</taxon>
        <taxon>malvids</taxon>
        <taxon>Brassicales</taxon>
        <taxon>Brassicaceae</taxon>
        <taxon>Brassiceae</taxon>
        <taxon>Brassica</taxon>
    </lineage>
</organism>
<dbReference type="EMBL" id="QGKX02001290">
    <property type="protein sequence ID" value="KAF3538761.1"/>
    <property type="molecule type" value="Genomic_DNA"/>
</dbReference>
<dbReference type="AlphaFoldDB" id="A0A8S9QBC5"/>
<comment type="caution">
    <text evidence="1">The sequence shown here is derived from an EMBL/GenBank/DDBJ whole genome shotgun (WGS) entry which is preliminary data.</text>
</comment>
<gene>
    <name evidence="2" type="ORF">F2Q69_00022679</name>
    <name evidence="1" type="ORF">F2Q69_00022684</name>
</gene>
<dbReference type="EMBL" id="QGKX02001290">
    <property type="protein sequence ID" value="KAF3538640.1"/>
    <property type="molecule type" value="Genomic_DNA"/>
</dbReference>
<protein>
    <submittedName>
        <fullName evidence="1">Uncharacterized protein</fullName>
    </submittedName>
</protein>
<reference evidence="1" key="1">
    <citation type="submission" date="2019-12" db="EMBL/GenBank/DDBJ databases">
        <title>Genome sequencing and annotation of Brassica cretica.</title>
        <authorList>
            <person name="Studholme D.J."/>
            <person name="Sarris P."/>
        </authorList>
    </citation>
    <scope>NUCLEOTIDE SEQUENCE</scope>
    <source>
        <strain evidence="1">PFS-109/04</strain>
        <tissue evidence="1">Leaf</tissue>
    </source>
</reference>
<evidence type="ECO:0000313" key="1">
    <source>
        <dbReference type="EMBL" id="KAF3538640.1"/>
    </source>
</evidence>